<dbReference type="OrthoDB" id="8613458at2"/>
<evidence type="ECO:0000313" key="3">
    <source>
        <dbReference type="EMBL" id="ACJ31136.1"/>
    </source>
</evidence>
<protein>
    <submittedName>
        <fullName evidence="3">Uncharacterized protein</fullName>
    </submittedName>
</protein>
<feature type="coiled-coil region" evidence="1">
    <location>
        <begin position="196"/>
        <end position="258"/>
    </location>
</feature>
<feature type="transmembrane region" description="Helical" evidence="2">
    <location>
        <begin position="265"/>
        <end position="283"/>
    </location>
</feature>
<name>B8CUE4_SHEPW</name>
<keyword evidence="4" id="KW-1185">Reference proteome</keyword>
<sequence>MSHKCVIEALSRLSNMKLIHVCKDKRIPLNFEFRTVEKTPYLHLPNGAKYYPDILCTFGEDSEFYDKWGGKLAIEVTYTHGCESYKKEDFVFHNIPVFEVTIKNNSARQFPAERPNWPKGKLWDEELVEQHINQLVTWFHEDVVGEFIVDPTSTRVHEQRVCKLNNNISYLKSENANVKNELELLHAKHTRVADELHEHKKENSTLLKRVQNYQSAYENLQSEISQMTDELESYKGNANETKEKFNKYDEKLSDYRRKVDFQKNGLYALAFIIILFLISPLLTPKVTAQVLNSWYTSLINLRQLFS</sequence>
<keyword evidence="2" id="KW-0812">Transmembrane</keyword>
<keyword evidence="2" id="KW-0472">Membrane</keyword>
<dbReference type="RefSeq" id="WP_020914468.1">
    <property type="nucleotide sequence ID" value="NC_011566.1"/>
</dbReference>
<keyword evidence="2" id="KW-1133">Transmembrane helix</keyword>
<evidence type="ECO:0000313" key="4">
    <source>
        <dbReference type="Proteomes" id="UP000000753"/>
    </source>
</evidence>
<reference evidence="3 4" key="1">
    <citation type="journal article" date="2008" name="PLoS ONE">
        <title>Environmental adaptation: genomic analysis of the piezotolerant and psychrotolerant deep-sea iron reducing bacterium Shewanella piezotolerans WP3.</title>
        <authorList>
            <person name="Wang F."/>
            <person name="Wang J."/>
            <person name="Jian H."/>
            <person name="Zhang B."/>
            <person name="Li S."/>
            <person name="Wang F."/>
            <person name="Zeng X."/>
            <person name="Gao L."/>
            <person name="Bartlett D.H."/>
            <person name="Yu J."/>
            <person name="Hu S."/>
            <person name="Xiao X."/>
        </authorList>
    </citation>
    <scope>NUCLEOTIDE SEQUENCE [LARGE SCALE GENOMIC DNA]</scope>
    <source>
        <strain evidence="4">WP3 / JCM 13877</strain>
    </source>
</reference>
<dbReference type="KEGG" id="swp:swp_4493"/>
<dbReference type="Gene3D" id="6.10.250.3110">
    <property type="match status" value="1"/>
</dbReference>
<proteinExistence type="predicted"/>
<organism evidence="3 4">
    <name type="scientific">Shewanella piezotolerans (strain WP3 / JCM 13877)</name>
    <dbReference type="NCBI Taxonomy" id="225849"/>
    <lineage>
        <taxon>Bacteria</taxon>
        <taxon>Pseudomonadati</taxon>
        <taxon>Pseudomonadota</taxon>
        <taxon>Gammaproteobacteria</taxon>
        <taxon>Alteromonadales</taxon>
        <taxon>Shewanellaceae</taxon>
        <taxon>Shewanella</taxon>
    </lineage>
</organism>
<gene>
    <name evidence="3" type="ordered locus">swp_4493</name>
</gene>
<dbReference type="Proteomes" id="UP000000753">
    <property type="component" value="Chromosome"/>
</dbReference>
<dbReference type="SUPFAM" id="SSF57997">
    <property type="entry name" value="Tropomyosin"/>
    <property type="match status" value="1"/>
</dbReference>
<evidence type="ECO:0000256" key="1">
    <source>
        <dbReference type="SAM" id="Coils"/>
    </source>
</evidence>
<dbReference type="AlphaFoldDB" id="B8CUE4"/>
<dbReference type="eggNOG" id="ENOG502ZXMA">
    <property type="taxonomic scope" value="Bacteria"/>
</dbReference>
<evidence type="ECO:0000256" key="2">
    <source>
        <dbReference type="SAM" id="Phobius"/>
    </source>
</evidence>
<dbReference type="HOGENOM" id="CLU_908803_0_0_6"/>
<dbReference type="EMBL" id="CP000472">
    <property type="protein sequence ID" value="ACJ31136.1"/>
    <property type="molecule type" value="Genomic_DNA"/>
</dbReference>
<keyword evidence="1" id="KW-0175">Coiled coil</keyword>
<accession>B8CUE4</accession>